<dbReference type="Proteomes" id="UP000830401">
    <property type="component" value="Plasmid unnamed1"/>
</dbReference>
<proteinExistence type="predicted"/>
<keyword evidence="1" id="KW-0614">Plasmid</keyword>
<sequence length="170" mass="18518">MKPDLFLLFSVVGLLAACSPETKNSSHPAAVKPEAAVLALDSISESVKAPAPTESTELAASLALQPGAATKTIYQLLQGKWRSAGDDQYVLELKGHRYLDYYGGKLSDSTEFILDKACPSAPEAGHPGDNERYLVQPKEDMCWEIVGVDEESLELIYTSRGNTLSFKRIR</sequence>
<evidence type="ECO:0000313" key="2">
    <source>
        <dbReference type="Proteomes" id="UP000830401"/>
    </source>
</evidence>
<dbReference type="EMBL" id="CP095062">
    <property type="protein sequence ID" value="UOQ68739.1"/>
    <property type="molecule type" value="Genomic_DNA"/>
</dbReference>
<keyword evidence="2" id="KW-1185">Reference proteome</keyword>
<name>A0ABY4GEA7_9BACT</name>
<protein>
    <recommendedName>
        <fullName evidence="3">Lipocalin-like domain-containing protein</fullName>
    </recommendedName>
</protein>
<evidence type="ECO:0000313" key="1">
    <source>
        <dbReference type="EMBL" id="UOQ68739.1"/>
    </source>
</evidence>
<dbReference type="RefSeq" id="WP_245126234.1">
    <property type="nucleotide sequence ID" value="NZ_CP095062.1"/>
</dbReference>
<evidence type="ECO:0008006" key="3">
    <source>
        <dbReference type="Google" id="ProtNLM"/>
    </source>
</evidence>
<gene>
    <name evidence="1" type="ORF">MUN86_23800</name>
</gene>
<reference evidence="1" key="1">
    <citation type="submission" date="2022-04" db="EMBL/GenBank/DDBJ databases">
        <title>Hymenobacter sp. isolated from the air.</title>
        <authorList>
            <person name="Won M."/>
            <person name="Lee C.-M."/>
            <person name="Woen H.-Y."/>
            <person name="Kwon S.-W."/>
        </authorList>
    </citation>
    <scope>NUCLEOTIDE SEQUENCE</scope>
    <source>
        <strain evidence="1">5420S-77</strain>
        <plasmid evidence="1">unnamed1</plasmid>
    </source>
</reference>
<organism evidence="1 2">
    <name type="scientific">Hymenobacter volaticus</name>
    <dbReference type="NCBI Taxonomy" id="2932254"/>
    <lineage>
        <taxon>Bacteria</taxon>
        <taxon>Pseudomonadati</taxon>
        <taxon>Bacteroidota</taxon>
        <taxon>Cytophagia</taxon>
        <taxon>Cytophagales</taxon>
        <taxon>Hymenobacteraceae</taxon>
        <taxon>Hymenobacter</taxon>
    </lineage>
</organism>
<accession>A0ABY4GEA7</accession>
<dbReference type="PROSITE" id="PS51257">
    <property type="entry name" value="PROKAR_LIPOPROTEIN"/>
    <property type="match status" value="1"/>
</dbReference>
<geneLocation type="plasmid" evidence="1 2">
    <name>unnamed1</name>
</geneLocation>